<dbReference type="KEGG" id="psul:AU252_20315"/>
<name>A0A0U3Q8Y9_9MICC</name>
<reference evidence="2 3" key="1">
    <citation type="submission" date="2015-12" db="EMBL/GenBank/DDBJ databases">
        <authorList>
            <person name="Shamseldin A."/>
            <person name="Moawad H."/>
            <person name="Abd El-Rahim W.M."/>
            <person name="Sadowsky M.J."/>
        </authorList>
    </citation>
    <scope>NUCLEOTIDE SEQUENCE [LARGE SCALE GENOMIC DNA]</scope>
    <source>
        <strain evidence="2 3">Ar51</strain>
    </source>
</reference>
<accession>A0A0U3Q8Y9</accession>
<feature type="transmembrane region" description="Helical" evidence="1">
    <location>
        <begin position="27"/>
        <end position="45"/>
    </location>
</feature>
<dbReference type="STRING" id="121292.AU252_20315"/>
<feature type="transmembrane region" description="Helical" evidence="1">
    <location>
        <begin position="52"/>
        <end position="68"/>
    </location>
</feature>
<dbReference type="Proteomes" id="UP000065151">
    <property type="component" value="Chromosome"/>
</dbReference>
<dbReference type="AlphaFoldDB" id="A0A0U3Q8Y9"/>
<sequence length="103" mass="10456">MHIPSGLLALLLIWLAANVPPPAFMPAILVTAVGLLAGGAIGLLAGIRGPHWVIYGLIFAGVAALLLAPAPWSGLALVCVPVSALGYSMGKEIAFFRVSRASG</sequence>
<dbReference type="EMBL" id="CP013747">
    <property type="protein sequence ID" value="ALV43214.1"/>
    <property type="molecule type" value="Genomic_DNA"/>
</dbReference>
<proteinExistence type="predicted"/>
<organism evidence="2">
    <name type="scientific">Pseudarthrobacter sulfonivorans</name>
    <dbReference type="NCBI Taxonomy" id="121292"/>
    <lineage>
        <taxon>Bacteria</taxon>
        <taxon>Bacillati</taxon>
        <taxon>Actinomycetota</taxon>
        <taxon>Actinomycetes</taxon>
        <taxon>Micrococcales</taxon>
        <taxon>Micrococcaceae</taxon>
        <taxon>Pseudarthrobacter</taxon>
    </lineage>
</organism>
<evidence type="ECO:0000256" key="1">
    <source>
        <dbReference type="SAM" id="Phobius"/>
    </source>
</evidence>
<evidence type="ECO:0000313" key="3">
    <source>
        <dbReference type="Proteomes" id="UP000065151"/>
    </source>
</evidence>
<protein>
    <submittedName>
        <fullName evidence="2">Uncharacterized protein</fullName>
    </submittedName>
</protein>
<keyword evidence="1" id="KW-1133">Transmembrane helix</keyword>
<keyword evidence="1" id="KW-0812">Transmembrane</keyword>
<keyword evidence="1" id="KW-0472">Membrane</keyword>
<evidence type="ECO:0000313" key="2">
    <source>
        <dbReference type="EMBL" id="ALV43214.1"/>
    </source>
</evidence>
<dbReference type="RefSeq" id="WP_058932257.1">
    <property type="nucleotide sequence ID" value="NZ_CP013747.1"/>
</dbReference>
<gene>
    <name evidence="2" type="ORF">AU252_20315</name>
</gene>